<dbReference type="Proteomes" id="UP000186817">
    <property type="component" value="Unassembled WGS sequence"/>
</dbReference>
<evidence type="ECO:0000313" key="6">
    <source>
        <dbReference type="Proteomes" id="UP000186817"/>
    </source>
</evidence>
<feature type="region of interest" description="Disordered" evidence="3">
    <location>
        <begin position="2551"/>
        <end position="2579"/>
    </location>
</feature>
<feature type="region of interest" description="Disordered" evidence="3">
    <location>
        <begin position="1226"/>
        <end position="1309"/>
    </location>
</feature>
<protein>
    <submittedName>
        <fullName evidence="5">Putative vacuolar protein sorting-associated protein 13C</fullName>
    </submittedName>
</protein>
<name>A0A1Q9DJQ3_SYMMI</name>
<dbReference type="PROSITE" id="PS50103">
    <property type="entry name" value="ZF_C3H1"/>
    <property type="match status" value="1"/>
</dbReference>
<keyword evidence="2" id="KW-0863">Zinc-finger</keyword>
<feature type="region of interest" description="Disordered" evidence="3">
    <location>
        <begin position="922"/>
        <end position="942"/>
    </location>
</feature>
<keyword evidence="6" id="KW-1185">Reference proteome</keyword>
<reference evidence="5 6" key="1">
    <citation type="submission" date="2016-02" db="EMBL/GenBank/DDBJ databases">
        <title>Genome analysis of coral dinoflagellate symbionts highlights evolutionary adaptations to a symbiotic lifestyle.</title>
        <authorList>
            <person name="Aranda M."/>
            <person name="Li Y."/>
            <person name="Liew Y.J."/>
            <person name="Baumgarten S."/>
            <person name="Simakov O."/>
            <person name="Wilson M."/>
            <person name="Piel J."/>
            <person name="Ashoor H."/>
            <person name="Bougouffa S."/>
            <person name="Bajic V.B."/>
            <person name="Ryu T."/>
            <person name="Ravasi T."/>
            <person name="Bayer T."/>
            <person name="Micklem G."/>
            <person name="Kim H."/>
            <person name="Bhak J."/>
            <person name="Lajeunesse T.C."/>
            <person name="Voolstra C.R."/>
        </authorList>
    </citation>
    <scope>NUCLEOTIDE SEQUENCE [LARGE SCALE GENOMIC DNA]</scope>
    <source>
        <strain evidence="5 6">CCMP2467</strain>
    </source>
</reference>
<dbReference type="PANTHER" id="PTHR13037">
    <property type="entry name" value="FORMIN"/>
    <property type="match status" value="1"/>
</dbReference>
<feature type="domain" description="C3H1-type" evidence="4">
    <location>
        <begin position="2508"/>
        <end position="2534"/>
    </location>
</feature>
<keyword evidence="1" id="KW-0945">Host-virus interaction</keyword>
<evidence type="ECO:0000313" key="5">
    <source>
        <dbReference type="EMBL" id="OLP95412.1"/>
    </source>
</evidence>
<evidence type="ECO:0000256" key="2">
    <source>
        <dbReference type="PROSITE-ProRule" id="PRU00723"/>
    </source>
</evidence>
<feature type="compositionally biased region" description="Low complexity" evidence="3">
    <location>
        <begin position="1062"/>
        <end position="1080"/>
    </location>
</feature>
<dbReference type="GO" id="GO:0008270">
    <property type="term" value="F:zinc ion binding"/>
    <property type="evidence" value="ECO:0007669"/>
    <property type="project" value="UniProtKB-KW"/>
</dbReference>
<dbReference type="OrthoDB" id="432305at2759"/>
<feature type="zinc finger region" description="C3H1-type" evidence="2">
    <location>
        <begin position="2508"/>
        <end position="2534"/>
    </location>
</feature>
<feature type="compositionally biased region" description="Low complexity" evidence="3">
    <location>
        <begin position="1104"/>
        <end position="1121"/>
    </location>
</feature>
<evidence type="ECO:0000259" key="4">
    <source>
        <dbReference type="PROSITE" id="PS50103"/>
    </source>
</evidence>
<accession>A0A1Q9DJQ3</accession>
<keyword evidence="2" id="KW-0479">Metal-binding</keyword>
<feature type="compositionally biased region" description="Low complexity" evidence="3">
    <location>
        <begin position="1901"/>
        <end position="1935"/>
    </location>
</feature>
<feature type="compositionally biased region" description="Low complexity" evidence="3">
    <location>
        <begin position="1257"/>
        <end position="1283"/>
    </location>
</feature>
<proteinExistence type="predicted"/>
<gene>
    <name evidence="5" type="primary">tipC</name>
    <name evidence="5" type="ORF">AK812_SmicGene22474</name>
</gene>
<dbReference type="PANTHER" id="PTHR13037:SF24">
    <property type="entry name" value="POLYCOMB PROTEIN PCL-RELATED"/>
    <property type="match status" value="1"/>
</dbReference>
<dbReference type="EMBL" id="LSRX01000503">
    <property type="protein sequence ID" value="OLP95412.1"/>
    <property type="molecule type" value="Genomic_DNA"/>
</dbReference>
<sequence>MVTAAIEHVLVKFLQPYVDGIDSNDLRLSLWSGNLELKDLKVKEDVLGLLGVEGVRVRNGRVHRIKITLPSKTRLLSGKISVEVEGVQLQAEHLTESLAESVLRKNMRDTKLQAIELRMAQLRDVWRRKQQAQEAYDQAEPGFGIRFARRLVNNLSLELSKVDVSFSSLNPAAVGAAKMTSLQVLSTDSSFRRFKQDEVLEAKGTSLYKILSFDGLSLAYGQSMEALANLVSPVRAELKLGHVPDDGLLRLEVDLGTDKPTEIHTKRSQLIGVLALKTALSKKWEELRKLLVDPKEEERLKARLDDSEDKYFKLFRQRCLANVDVTEEKVVAALYQTGLNCSQLEQPEQQELETLETVLPVQLLASARCRAEDFITELVKKAKPQEKKSGGWFSRTFFGHKEPEESSLDKLSVEDLLTELQSAADVEVVEPPQKLVVQLCGGGVLMDIQDDTAVEVMQLLSLDLSTTSLAVNVESATDHKGQNSAAFSLFLALGSVNVSHQQKSFFRPKQVGSSDEIMQQALDLRLENKLEPTQNLLEVSLTFAPLEIFMIPGLVASILGFYPDAAEVEEAAGVGAPVVMKTIEAFVEDKETRATRAERLKSVLDANADRAKELAQEVYNRIPDRISLAINLSAPTVHVPVASVGQAVITLGQLTLETPEPCLFECLQFELQLKNTQVSTMFATGDVFDVVEPLPITISLKYAEAPKDVSIVVAIKIGHLSLSASPNSVNLLMGLPQAVVDMLTVPITVRQKKPAVLDKAPEAVPVQKELKRTGSAVGFSATEVLGEDFVAFKRAEELQKKPMRTSVSLAFDDATFSLSDSIMPLMRLKMEAMPPGLQVSVEGGKVDVKLMESSLSIDVLNTRHGDWEPFLERFDFGVSVVMSETMRISLHALGPLHLNLVPKPTRQILELLPLLLTSLRPPQSSTEAEKKPDESSSAADSGSEKLRVVSLWGGQLEVLCIGARDAEAKVVIQPTGSQWVALDDKISALTLSATATPQTKLWDIPDFVYFTLCPSSDSKLFLFKLLLLHASFMLPAHFAVCIYIMTGKADAPNTAPQAAGEPVSAPAPALPAPVLSPSSDETTEAAMEESAPAPSSPHADEEMPPVSAAAPAEGESGSGASSPPPDAWAAILSFLDRPQEARQSALASLPSSDLIRLCMEASATALGRLSWYDGAGTAAVSGHPIRNPPPGQLVLRAHPVTKEPPPKAMAPSPAKATVEVKAEISDAAPTPPPDNDNAQPVATPKTCPIPYPGTGNGAASSGAAPEPGQPGSSDDPGPVSAPSETTRPKARQPDPVPRTAPEVVPDDSDDDSLWEAAWYGQLDPGHLAPNQYSWIDVRPNLPPLLRNPPWSSRKGWCIDVRLSTTPGTIHRPEWWPFPDLFCLSPGEHPRWLERQVTGVWDFVCVRSWPAKDLVAIVAPSEEGVAMLAAPFFSLSAVSSGSVTWPISGTAPFLLPTALGVLAPLANKAVPPPPPHSSFRPAPRVDMPAPAPPAYRKFKPVPVISLAPSPTCVSLPMSPAAPLELNLTASATQSMHLASGPSSESSASQTDQQYSTLLVRWREFLSELGAASALYSEACASQNRDFLLDRAARKFAPSTLLRYFDAWLNWSSFCRLADASPHDPPPGLLPDWLNSQSSRQGLATMQLRAPAFAVASNPQEHRESLPLSLSFVLRLEKSVLDPLSSPAEVLRLGYLLLCIWGSLRWGDALWCPPSRLHYQPQSHALVGICLRTKTTKRGMPFGVLAAGLSGTTSQCWSLRFLSVLRQSVADTLAINPIATWIFCRQPCLARHWRLFSQDPAPAAFGLVAAHSLKCTVLSWARQLHVDSDLRRIQGHHRQSGSDRSVSLYSRDDILPMLRLQRLVVDAVRSGFRPLQPMARGLSEPLPDFPALPCRPCLPLAPSASPPDSLATAAAAGSEDALESLSSESSDSSAEEATVPDEPAMIPTPKAVSPPPSASAHDTLPANFFLSEEEEAALAAADTTADAAPSVPGSAMSDTLPSPCGVWDTSAAMPTDTMTPAVGPDSGSGSSTYGVGSPGGPLSASLLRFRQPVVWLCQFGPGDSHAVCAGPSGSLRRSTFGWVVPLGSGHPPAPFDHFARNGASPGWASPCGAGVASRAPARRSMSAAAATVTASLLDDPAALVALLDQLSASPAVRTALSNKGFASLGSLAFAVSDMSDADEVRLFLRSTLSLADTDDAALVSADSACIRRLLFEASSAAPPKPALGTAALPPASTTSSSSTKIAVPDLLHLRKNFLAKYPGELLTPELAPSVDFLSLLKNHHESQQSLWVPWRLRTSESDATRWEEARRPRNDRQLLRSLLDADAEPASASISLNMQGPPDPVLRRSLSLFATALAMLDFVHLATIKKFNDRFLHLALTPPMDSSLRGPSLQEIVLADRSVWASVSELIRDHGWSLSDSLNEIAFCRGEMANLLQARPRPPKPPPGPSGGGKGDRKRTYGSDGPGSGSDPSNPAGKGEQQAKPKGKAKAKASANPPPKGFDPSWLRTINGNEACMRFAVGKCTKEDCRFFHGCPVPLPNGKAPLSAVYVSARPRPTESPPPLLSSRTADGDASLTESTPVPTGKRLFLDLFAGASSPVSHAVAELGLARLEPVDVLVGPAHNLLDDLTFQNLQRLCSSGLIGVAAAAPPCAAFSRARLRPGGPPPVRTISHPTGIPQPSVSQAEELRTSALLHSRTRHLLHLVTCRGGMIWLENPSSSLLWLDPEVIAWCRLTAPFMATVAACQVGMPLHKSWSFCCNDASVSRIASLCTHPVGFHAAISGKRAADGSFLTRKTAAYPASLASS</sequence>
<evidence type="ECO:0000256" key="1">
    <source>
        <dbReference type="ARBA" id="ARBA00022581"/>
    </source>
</evidence>
<feature type="compositionally biased region" description="Low complexity" evidence="3">
    <location>
        <begin position="1088"/>
        <end position="1097"/>
    </location>
</feature>
<dbReference type="InterPro" id="IPR000571">
    <property type="entry name" value="Znf_CCCH"/>
</dbReference>
<comment type="caution">
    <text evidence="5">The sequence shown here is derived from an EMBL/GenBank/DDBJ whole genome shotgun (WGS) entry which is preliminary data.</text>
</comment>
<feature type="region of interest" description="Disordered" evidence="3">
    <location>
        <begin position="2434"/>
        <end position="2504"/>
    </location>
</feature>
<evidence type="ECO:0000256" key="3">
    <source>
        <dbReference type="SAM" id="MobiDB-lite"/>
    </source>
</evidence>
<organism evidence="5 6">
    <name type="scientific">Symbiodinium microadriaticum</name>
    <name type="common">Dinoflagellate</name>
    <name type="synonym">Zooxanthella microadriatica</name>
    <dbReference type="NCBI Taxonomy" id="2951"/>
    <lineage>
        <taxon>Eukaryota</taxon>
        <taxon>Sar</taxon>
        <taxon>Alveolata</taxon>
        <taxon>Dinophyceae</taxon>
        <taxon>Suessiales</taxon>
        <taxon>Symbiodiniaceae</taxon>
        <taxon>Symbiodinium</taxon>
    </lineage>
</organism>
<feature type="compositionally biased region" description="Low complexity" evidence="3">
    <location>
        <begin position="2467"/>
        <end position="2482"/>
    </location>
</feature>
<keyword evidence="2" id="KW-0862">Zinc</keyword>
<feature type="region of interest" description="Disordered" evidence="3">
    <location>
        <begin position="1901"/>
        <end position="1961"/>
    </location>
</feature>
<feature type="region of interest" description="Disordered" evidence="3">
    <location>
        <begin position="1053"/>
        <end position="1125"/>
    </location>
</feature>